<keyword evidence="11" id="KW-0788">Thiol protease</keyword>
<evidence type="ECO:0000259" key="15">
    <source>
        <dbReference type="PROSITE" id="PS50802"/>
    </source>
</evidence>
<dbReference type="PANTHER" id="PTHR13367:SF28">
    <property type="entry name" value="UBIQUITIN THIOESTERASE ZRANB1"/>
    <property type="match status" value="1"/>
</dbReference>
<evidence type="ECO:0000256" key="4">
    <source>
        <dbReference type="ARBA" id="ARBA00022670"/>
    </source>
</evidence>
<dbReference type="Pfam" id="PF18418">
    <property type="entry name" value="AnkUBD"/>
    <property type="match status" value="1"/>
</dbReference>
<keyword evidence="5" id="KW-0879">Wnt signaling pathway</keyword>
<protein>
    <recommendedName>
        <fullName evidence="3">ubiquitinyl hydrolase 1</fullName>
        <ecNumber evidence="3">3.4.19.12</ecNumber>
    </recommendedName>
</protein>
<keyword evidence="4" id="KW-0645">Protease</keyword>
<dbReference type="GO" id="GO:0016055">
    <property type="term" value="P:Wnt signaling pathway"/>
    <property type="evidence" value="ECO:0007669"/>
    <property type="project" value="UniProtKB-KW"/>
</dbReference>
<dbReference type="EMBL" id="OE004391">
    <property type="protein sequence ID" value="CAD7461109.1"/>
    <property type="molecule type" value="Genomic_DNA"/>
</dbReference>
<dbReference type="SMART" id="SM00547">
    <property type="entry name" value="ZnF_RBZ"/>
    <property type="match status" value="3"/>
</dbReference>
<dbReference type="GO" id="GO:0005634">
    <property type="term" value="C:nucleus"/>
    <property type="evidence" value="ECO:0007669"/>
    <property type="project" value="TreeGrafter"/>
</dbReference>
<evidence type="ECO:0000256" key="1">
    <source>
        <dbReference type="ARBA" id="ARBA00000707"/>
    </source>
</evidence>
<name>A0A7R9IMG7_9NEOP</name>
<dbReference type="Pfam" id="PF00641">
    <property type="entry name" value="Zn_ribbon_RanBP"/>
    <property type="match status" value="2"/>
</dbReference>
<dbReference type="InterPro" id="IPR051346">
    <property type="entry name" value="OTU_Deubiquitinase"/>
</dbReference>
<dbReference type="InterPro" id="IPR041294">
    <property type="entry name" value="AnkUBD"/>
</dbReference>
<feature type="domain" description="RanBP2-type" evidence="14">
    <location>
        <begin position="148"/>
        <end position="180"/>
    </location>
</feature>
<reference evidence="16" key="1">
    <citation type="submission" date="2020-11" db="EMBL/GenBank/DDBJ databases">
        <authorList>
            <person name="Tran Van P."/>
        </authorList>
    </citation>
    <scope>NUCLEOTIDE SEQUENCE</scope>
</reference>
<organism evidence="16">
    <name type="scientific">Timema tahoe</name>
    <dbReference type="NCBI Taxonomy" id="61484"/>
    <lineage>
        <taxon>Eukaryota</taxon>
        <taxon>Metazoa</taxon>
        <taxon>Ecdysozoa</taxon>
        <taxon>Arthropoda</taxon>
        <taxon>Hexapoda</taxon>
        <taxon>Insecta</taxon>
        <taxon>Pterygota</taxon>
        <taxon>Neoptera</taxon>
        <taxon>Polyneoptera</taxon>
        <taxon>Phasmatodea</taxon>
        <taxon>Timematodea</taxon>
        <taxon>Timematoidea</taxon>
        <taxon>Timematidae</taxon>
        <taxon>Timema</taxon>
    </lineage>
</organism>
<dbReference type="InterPro" id="IPR049768">
    <property type="entry name" value="ZRANB1_OTU"/>
</dbReference>
<dbReference type="GO" id="GO:0071947">
    <property type="term" value="P:protein deubiquitination involved in ubiquitin-dependent protein catabolic process"/>
    <property type="evidence" value="ECO:0007669"/>
    <property type="project" value="TreeGrafter"/>
</dbReference>
<feature type="domain" description="RanBP2-type" evidence="14">
    <location>
        <begin position="6"/>
        <end position="35"/>
    </location>
</feature>
<dbReference type="PANTHER" id="PTHR13367">
    <property type="entry name" value="UBIQUITIN THIOESTERASE"/>
    <property type="match status" value="1"/>
</dbReference>
<dbReference type="PROSITE" id="PS01358">
    <property type="entry name" value="ZF_RANBP2_1"/>
    <property type="match status" value="3"/>
</dbReference>
<dbReference type="Gene3D" id="4.10.1060.10">
    <property type="entry name" value="Zinc finger, RanBP2-type"/>
    <property type="match status" value="3"/>
</dbReference>
<comment type="catalytic activity">
    <reaction evidence="1">
        <text>Thiol-dependent hydrolysis of ester, thioester, amide, peptide and isopeptide bonds formed by the C-terminal Gly of ubiquitin (a 76-residue protein attached to proteins as an intracellular targeting signal).</text>
        <dbReference type="EC" id="3.4.19.12"/>
    </reaction>
</comment>
<evidence type="ECO:0000256" key="5">
    <source>
        <dbReference type="ARBA" id="ARBA00022687"/>
    </source>
</evidence>
<dbReference type="GO" id="GO:0035523">
    <property type="term" value="P:protein K29-linked deubiquitination"/>
    <property type="evidence" value="ECO:0007669"/>
    <property type="project" value="TreeGrafter"/>
</dbReference>
<evidence type="ECO:0000256" key="10">
    <source>
        <dbReference type="ARBA" id="ARBA00022801"/>
    </source>
</evidence>
<keyword evidence="10" id="KW-0378">Hydrolase</keyword>
<gene>
    <name evidence="16" type="ORF">TTEB3V08_LOCUS9022</name>
</gene>
<dbReference type="PROSITE" id="PS50199">
    <property type="entry name" value="ZF_RANBP2_2"/>
    <property type="match status" value="3"/>
</dbReference>
<evidence type="ECO:0000259" key="14">
    <source>
        <dbReference type="PROSITE" id="PS50199"/>
    </source>
</evidence>
<dbReference type="GO" id="GO:0070530">
    <property type="term" value="F:K63-linked polyubiquitin modification-dependent protein binding"/>
    <property type="evidence" value="ECO:0007669"/>
    <property type="project" value="TreeGrafter"/>
</dbReference>
<dbReference type="EC" id="3.4.19.12" evidence="3"/>
<dbReference type="GO" id="GO:0005737">
    <property type="term" value="C:cytoplasm"/>
    <property type="evidence" value="ECO:0007669"/>
    <property type="project" value="TreeGrafter"/>
</dbReference>
<sequence length="863" mass="96347">MSCDSSTSKWACDYCTYENWPSSLKCTMCRGAKPLLGEDIYRLRDEPHIDTSCGLSLASGPSDSKPSRPAANDGKWECSTCTYMNWPRSLKCSQCYIPRPASLSNLHEHLQPLRIEQSSDCTASGGLLRTSTSPTLDKKEAKDADIYVSGHRSKWLCVTCTYENWPKATKCIMCAASYSPANSIVSSPEREIQSARATNQVSLVENANKRPALHHSERMQASAELGIAGAHSPNNWEYERRLKQIRRRMCKADWAWLKACMGVVDGDPNPVEAYLSSGGDPARQLTPSEAAVLNRPSAFDTGHTLVHLAIRFHREDMLATLLSQIEGSGSGVKRVPSYVAPDLAADIRHHMASTIRLRKGSLPCHFVTEITTFALPAEVEDLPTTVQEQLFEELLDKDAQQQLESDPPIINWSLEVTVRLGSRLYALWNRSAGDCLLDSAMQATWGVFDRDNTLRRALADSLHEGGHLFYPRWKEYEASQARSLEEGQWEEDWAGLLSLASQPGSSLEQLHVFTLAHILRRPIIIYGVKYVKSFRGETIGFARFEGVYLPLLWEPSFCVRSPLALGYTRGHFSALVALEPYSRLEGVGVGAGNDLQVTFLPLMDCNRKILPVHFLTGQEVNLTRSSVVQEVSASEIIPIINSTLLELQKPSSEALVRGMKNDLVASFKLRYGYQEVEKHKIYSMATTIDPRLKATVFSLEESVKDAKVQLVTELQELDDVSELATEPNVISAENKPAHGMWSLYYNIIQATPPRKTNVGLTPEDEVEGYLRESVVSPDTNVLQSWKVGRDEEVLRQWLDVCVTEGGVLVAQQRLHKRPLLVAQMVEEWLNHYRRLAQMTSAPFTRPAAPVQDYSSDGGDSEDE</sequence>
<dbReference type="GO" id="GO:1990168">
    <property type="term" value="P:protein K33-linked deubiquitination"/>
    <property type="evidence" value="ECO:0007669"/>
    <property type="project" value="TreeGrafter"/>
</dbReference>
<feature type="domain" description="RanBP2-type" evidence="14">
    <location>
        <begin position="72"/>
        <end position="101"/>
    </location>
</feature>
<dbReference type="GO" id="GO:0004843">
    <property type="term" value="F:cysteine-type deubiquitinase activity"/>
    <property type="evidence" value="ECO:0007669"/>
    <property type="project" value="UniProtKB-EC"/>
</dbReference>
<accession>A0A7R9IMG7</accession>
<evidence type="ECO:0000313" key="16">
    <source>
        <dbReference type="EMBL" id="CAD7461109.1"/>
    </source>
</evidence>
<keyword evidence="8 13" id="KW-0863">Zinc-finger</keyword>
<keyword evidence="12" id="KW-0862">Zinc</keyword>
<dbReference type="GO" id="GO:0008270">
    <property type="term" value="F:zinc ion binding"/>
    <property type="evidence" value="ECO:0007669"/>
    <property type="project" value="UniProtKB-KW"/>
</dbReference>
<keyword evidence="6" id="KW-0479">Metal-binding</keyword>
<dbReference type="Gene3D" id="1.25.40.560">
    <property type="match status" value="1"/>
</dbReference>
<dbReference type="GO" id="GO:0016477">
    <property type="term" value="P:cell migration"/>
    <property type="evidence" value="ECO:0007669"/>
    <property type="project" value="TreeGrafter"/>
</dbReference>
<dbReference type="InterPro" id="IPR003323">
    <property type="entry name" value="OTU_dom"/>
</dbReference>
<evidence type="ECO:0000256" key="8">
    <source>
        <dbReference type="ARBA" id="ARBA00022771"/>
    </source>
</evidence>
<dbReference type="GO" id="GO:0030177">
    <property type="term" value="P:positive regulation of Wnt signaling pathway"/>
    <property type="evidence" value="ECO:0007669"/>
    <property type="project" value="TreeGrafter"/>
</dbReference>
<evidence type="ECO:0000256" key="2">
    <source>
        <dbReference type="ARBA" id="ARBA00005865"/>
    </source>
</evidence>
<dbReference type="InterPro" id="IPR036443">
    <property type="entry name" value="Znf_RanBP2_sf"/>
</dbReference>
<dbReference type="GO" id="GO:0007010">
    <property type="term" value="P:cytoskeleton organization"/>
    <property type="evidence" value="ECO:0007669"/>
    <property type="project" value="TreeGrafter"/>
</dbReference>
<evidence type="ECO:0000256" key="11">
    <source>
        <dbReference type="ARBA" id="ARBA00022807"/>
    </source>
</evidence>
<dbReference type="SUPFAM" id="SSF90209">
    <property type="entry name" value="Ran binding protein zinc finger-like"/>
    <property type="match status" value="2"/>
</dbReference>
<comment type="similarity">
    <text evidence="2">Belongs to the peptidase C64 family.</text>
</comment>
<dbReference type="AlphaFoldDB" id="A0A7R9IMG7"/>
<dbReference type="InterPro" id="IPR001876">
    <property type="entry name" value="Znf_RanBP2"/>
</dbReference>
<dbReference type="Pfam" id="PF02338">
    <property type="entry name" value="OTU"/>
    <property type="match status" value="1"/>
</dbReference>
<dbReference type="PROSITE" id="PS50802">
    <property type="entry name" value="OTU"/>
    <property type="match status" value="1"/>
</dbReference>
<evidence type="ECO:0000256" key="3">
    <source>
        <dbReference type="ARBA" id="ARBA00012759"/>
    </source>
</evidence>
<feature type="domain" description="OTU" evidence="15">
    <location>
        <begin position="424"/>
        <end position="578"/>
    </location>
</feature>
<evidence type="ECO:0000256" key="7">
    <source>
        <dbReference type="ARBA" id="ARBA00022737"/>
    </source>
</evidence>
<evidence type="ECO:0000256" key="6">
    <source>
        <dbReference type="ARBA" id="ARBA00022723"/>
    </source>
</evidence>
<dbReference type="CDD" id="cd22767">
    <property type="entry name" value="OTU_ZRANB1"/>
    <property type="match status" value="1"/>
</dbReference>
<evidence type="ECO:0000256" key="9">
    <source>
        <dbReference type="ARBA" id="ARBA00022786"/>
    </source>
</evidence>
<evidence type="ECO:0000256" key="12">
    <source>
        <dbReference type="ARBA" id="ARBA00022833"/>
    </source>
</evidence>
<keyword evidence="9" id="KW-0833">Ubl conjugation pathway</keyword>
<keyword evidence="7" id="KW-0677">Repeat</keyword>
<evidence type="ECO:0000256" key="13">
    <source>
        <dbReference type="PROSITE-ProRule" id="PRU00322"/>
    </source>
</evidence>
<proteinExistence type="inferred from homology"/>